<dbReference type="Proteomes" id="UP000591131">
    <property type="component" value="Unassembled WGS sequence"/>
</dbReference>
<proteinExistence type="predicted"/>
<comment type="caution">
    <text evidence="1">The sequence shown here is derived from an EMBL/GenBank/DDBJ whole genome shotgun (WGS) entry which is preliminary data.</text>
</comment>
<keyword evidence="2" id="KW-1185">Reference proteome</keyword>
<evidence type="ECO:0000313" key="2">
    <source>
        <dbReference type="Proteomes" id="UP000591131"/>
    </source>
</evidence>
<sequence>MGLPNFNTFECREDVCVACLAGTDAQRKAREQFCRQAKLNNDPPYQLPGRDPTKTYRTLSPPKIVGNDPSKWTVKDGGWRLPNVNVGDCRGTACLQCRDDTTSRREYCESQGGTASSFQSAASLSPGAAREVAALAEQEMGSTAIMRIRQAATAFERNPNSVVRRFGKFLRAVHHDLQGVMR</sequence>
<gene>
    <name evidence="1" type="ORF">FOL47_000467</name>
</gene>
<organism evidence="1 2">
    <name type="scientific">Perkinsus chesapeaki</name>
    <name type="common">Clam parasite</name>
    <name type="synonym">Perkinsus andrewsi</name>
    <dbReference type="NCBI Taxonomy" id="330153"/>
    <lineage>
        <taxon>Eukaryota</taxon>
        <taxon>Sar</taxon>
        <taxon>Alveolata</taxon>
        <taxon>Perkinsozoa</taxon>
        <taxon>Perkinsea</taxon>
        <taxon>Perkinsida</taxon>
        <taxon>Perkinsidae</taxon>
        <taxon>Perkinsus</taxon>
    </lineage>
</organism>
<evidence type="ECO:0000313" key="1">
    <source>
        <dbReference type="EMBL" id="KAF4672468.1"/>
    </source>
</evidence>
<accession>A0A7J6MLJ5</accession>
<dbReference type="EMBL" id="JAAPAO010000108">
    <property type="protein sequence ID" value="KAF4672468.1"/>
    <property type="molecule type" value="Genomic_DNA"/>
</dbReference>
<reference evidence="1 2" key="1">
    <citation type="submission" date="2020-04" db="EMBL/GenBank/DDBJ databases">
        <title>Perkinsus chesapeaki whole genome sequence.</title>
        <authorList>
            <person name="Bogema D.R."/>
        </authorList>
    </citation>
    <scope>NUCLEOTIDE SEQUENCE [LARGE SCALE GENOMIC DNA]</scope>
    <source>
        <strain evidence="1">ATCC PRA-425</strain>
    </source>
</reference>
<protein>
    <submittedName>
        <fullName evidence="1">Uncharacterized protein</fullName>
    </submittedName>
</protein>
<name>A0A7J6MLJ5_PERCH</name>
<dbReference type="AlphaFoldDB" id="A0A7J6MLJ5"/>